<reference evidence="2 3" key="1">
    <citation type="submission" date="2019-10" db="EMBL/GenBank/DDBJ databases">
        <title>Whole genome shotgun sequence of Acrocarpospora pleiomorpha NBRC 16267.</title>
        <authorList>
            <person name="Ichikawa N."/>
            <person name="Kimura A."/>
            <person name="Kitahashi Y."/>
            <person name="Komaki H."/>
            <person name="Oguchi A."/>
        </authorList>
    </citation>
    <scope>NUCLEOTIDE SEQUENCE [LARGE SCALE GENOMIC DNA]</scope>
    <source>
        <strain evidence="2 3">NBRC 16267</strain>
    </source>
</reference>
<organism evidence="2 3">
    <name type="scientific">Acrocarpospora pleiomorpha</name>
    <dbReference type="NCBI Taxonomy" id="90975"/>
    <lineage>
        <taxon>Bacteria</taxon>
        <taxon>Bacillati</taxon>
        <taxon>Actinomycetota</taxon>
        <taxon>Actinomycetes</taxon>
        <taxon>Streptosporangiales</taxon>
        <taxon>Streptosporangiaceae</taxon>
        <taxon>Acrocarpospora</taxon>
    </lineage>
</organism>
<dbReference type="EMBL" id="BLAF01000036">
    <property type="protein sequence ID" value="GES22951.1"/>
    <property type="molecule type" value="Genomic_DNA"/>
</dbReference>
<comment type="caution">
    <text evidence="2">The sequence shown here is derived from an EMBL/GenBank/DDBJ whole genome shotgun (WGS) entry which is preliminary data.</text>
</comment>
<dbReference type="AlphaFoldDB" id="A0A5M3XTZ3"/>
<dbReference type="Proteomes" id="UP000377595">
    <property type="component" value="Unassembled WGS sequence"/>
</dbReference>
<protein>
    <submittedName>
        <fullName evidence="2">Uncharacterized protein</fullName>
    </submittedName>
</protein>
<accession>A0A5M3XTZ3</accession>
<feature type="compositionally biased region" description="Polar residues" evidence="1">
    <location>
        <begin position="42"/>
        <end position="55"/>
    </location>
</feature>
<feature type="region of interest" description="Disordered" evidence="1">
    <location>
        <begin position="250"/>
        <end position="288"/>
    </location>
</feature>
<proteinExistence type="predicted"/>
<sequence>MPGIDPGQQGRRLIPIRQVARRDLDLDAVRDQLGPQFHRARSVQTTAAGQQQTPYPTLGHHMPREQRTQTTGPASDQHCAVRSPRTGTVLIEDIARISGACHPRQPRHPYAIFTYRYLRLARRRRGGQHSRQGRQRLPGHVDQCEPAWFLPLRGPHQSPHSGGRQVRHGFALARRDGTPGHEHQPGAETAVIGQPGTQQVQRRGGQLVNRRDHVAVLRGADRNGHHLWHRLQRRQVRCRSQGQLDRIEIDGGRPVGQRRPGQLEQRVPERVATTAKGSLVGRDRTQHQ</sequence>
<name>A0A5M3XTZ3_9ACTN</name>
<evidence type="ECO:0000313" key="2">
    <source>
        <dbReference type="EMBL" id="GES22951.1"/>
    </source>
</evidence>
<evidence type="ECO:0000313" key="3">
    <source>
        <dbReference type="Proteomes" id="UP000377595"/>
    </source>
</evidence>
<gene>
    <name evidence="2" type="ORF">Aple_058500</name>
</gene>
<evidence type="ECO:0000256" key="1">
    <source>
        <dbReference type="SAM" id="MobiDB-lite"/>
    </source>
</evidence>
<keyword evidence="3" id="KW-1185">Reference proteome</keyword>
<feature type="region of interest" description="Disordered" evidence="1">
    <location>
        <begin position="36"/>
        <end position="81"/>
    </location>
</feature>